<protein>
    <submittedName>
        <fullName evidence="2">Uncharacterized protein</fullName>
    </submittedName>
</protein>
<feature type="region of interest" description="Disordered" evidence="1">
    <location>
        <begin position="1"/>
        <end position="20"/>
    </location>
</feature>
<evidence type="ECO:0000313" key="2">
    <source>
        <dbReference type="EMBL" id="MPC93247.1"/>
    </source>
</evidence>
<dbReference type="EMBL" id="VSRR010094177">
    <property type="protein sequence ID" value="MPC93247.1"/>
    <property type="molecule type" value="Genomic_DNA"/>
</dbReference>
<evidence type="ECO:0000256" key="1">
    <source>
        <dbReference type="SAM" id="MobiDB-lite"/>
    </source>
</evidence>
<keyword evidence="3" id="KW-1185">Reference proteome</keyword>
<evidence type="ECO:0000313" key="3">
    <source>
        <dbReference type="Proteomes" id="UP000324222"/>
    </source>
</evidence>
<dbReference type="AlphaFoldDB" id="A0A5B7JJ71"/>
<comment type="caution">
    <text evidence="2">The sequence shown here is derived from an EMBL/GenBank/DDBJ whole genome shotgun (WGS) entry which is preliminary data.</text>
</comment>
<name>A0A5B7JJ71_PORTR</name>
<accession>A0A5B7JJ71</accession>
<dbReference type="Proteomes" id="UP000324222">
    <property type="component" value="Unassembled WGS sequence"/>
</dbReference>
<organism evidence="2 3">
    <name type="scientific">Portunus trituberculatus</name>
    <name type="common">Swimming crab</name>
    <name type="synonym">Neptunus trituberculatus</name>
    <dbReference type="NCBI Taxonomy" id="210409"/>
    <lineage>
        <taxon>Eukaryota</taxon>
        <taxon>Metazoa</taxon>
        <taxon>Ecdysozoa</taxon>
        <taxon>Arthropoda</taxon>
        <taxon>Crustacea</taxon>
        <taxon>Multicrustacea</taxon>
        <taxon>Malacostraca</taxon>
        <taxon>Eumalacostraca</taxon>
        <taxon>Eucarida</taxon>
        <taxon>Decapoda</taxon>
        <taxon>Pleocyemata</taxon>
        <taxon>Brachyura</taxon>
        <taxon>Eubrachyura</taxon>
        <taxon>Portunoidea</taxon>
        <taxon>Portunidae</taxon>
        <taxon>Portuninae</taxon>
        <taxon>Portunus</taxon>
    </lineage>
</organism>
<proteinExistence type="predicted"/>
<gene>
    <name evidence="2" type="ORF">E2C01_088370</name>
</gene>
<sequence>MVLRGGPESQRARVPWEGAR</sequence>
<reference evidence="2 3" key="1">
    <citation type="submission" date="2019-05" db="EMBL/GenBank/DDBJ databases">
        <title>Another draft genome of Portunus trituberculatus and its Hox gene families provides insights of decapod evolution.</title>
        <authorList>
            <person name="Jeong J.-H."/>
            <person name="Song I."/>
            <person name="Kim S."/>
            <person name="Choi T."/>
            <person name="Kim D."/>
            <person name="Ryu S."/>
            <person name="Kim W."/>
        </authorList>
    </citation>
    <scope>NUCLEOTIDE SEQUENCE [LARGE SCALE GENOMIC DNA]</scope>
    <source>
        <tissue evidence="2">Muscle</tissue>
    </source>
</reference>